<comment type="caution">
    <text evidence="2">The sequence shown here is derived from an EMBL/GenBank/DDBJ whole genome shotgun (WGS) entry which is preliminary data.</text>
</comment>
<reference evidence="2 3" key="1">
    <citation type="submission" date="2011-10" db="EMBL/GenBank/DDBJ databases">
        <title>The Genome Sequence of Prevotella histicola F0411.</title>
        <authorList>
            <consortium name="The Broad Institute Genome Sequencing Platform"/>
            <person name="Earl A."/>
            <person name="Ward D."/>
            <person name="Feldgarden M."/>
            <person name="Gevers D."/>
            <person name="Izard J."/>
            <person name="Ganesan A."/>
            <person name="Blanton J.M."/>
            <person name="Baranova O.V."/>
            <person name="Tanner A.C."/>
            <person name="Mathney J.M.J."/>
            <person name="Dewhirst F.E."/>
            <person name="Young S.K."/>
            <person name="Zeng Q."/>
            <person name="Gargeya S."/>
            <person name="Fitzgerald M."/>
            <person name="Haas B."/>
            <person name="Abouelleil A."/>
            <person name="Alvarado L."/>
            <person name="Arachchi H.M."/>
            <person name="Berlin A."/>
            <person name="Brown A."/>
            <person name="Chapman S.B."/>
            <person name="Chen Z."/>
            <person name="Dunbar C."/>
            <person name="Freedman E."/>
            <person name="Gearin G."/>
            <person name="Gellesch M."/>
            <person name="Goldberg J."/>
            <person name="Griggs A."/>
            <person name="Gujja S."/>
            <person name="Heiman D."/>
            <person name="Howarth C."/>
            <person name="Larson L."/>
            <person name="Lui A."/>
            <person name="MacDonald P.J.P."/>
            <person name="Montmayeur A."/>
            <person name="Murphy C."/>
            <person name="Neiman D."/>
            <person name="Pearson M."/>
            <person name="Priest M."/>
            <person name="Roberts A."/>
            <person name="Saif S."/>
            <person name="Shea T."/>
            <person name="Shenoy N."/>
            <person name="Sisk P."/>
            <person name="Stolte C."/>
            <person name="Sykes S."/>
            <person name="Wortman J."/>
            <person name="Nusbaum C."/>
            <person name="Birren B."/>
        </authorList>
    </citation>
    <scope>NUCLEOTIDE SEQUENCE [LARGE SCALE GENOMIC DNA]</scope>
    <source>
        <strain evidence="2 3">F0411</strain>
    </source>
</reference>
<dbReference type="EMBL" id="AFXP01000022">
    <property type="protein sequence ID" value="EHG15408.1"/>
    <property type="molecule type" value="Genomic_DNA"/>
</dbReference>
<evidence type="ECO:0000313" key="2">
    <source>
        <dbReference type="EMBL" id="EHG15408.1"/>
    </source>
</evidence>
<evidence type="ECO:0000313" key="3">
    <source>
        <dbReference type="Proteomes" id="UP000004597"/>
    </source>
</evidence>
<dbReference type="STRING" id="857291.HMPREF9138_02016"/>
<dbReference type="Proteomes" id="UP000004597">
    <property type="component" value="Unassembled WGS sequence"/>
</dbReference>
<protein>
    <submittedName>
        <fullName evidence="2">Uncharacterized protein</fullName>
    </submittedName>
</protein>
<feature type="compositionally biased region" description="Basic and acidic residues" evidence="1">
    <location>
        <begin position="19"/>
        <end position="30"/>
    </location>
</feature>
<sequence>MAANDVRKTEMKTQAGKLRRGDNEHKLALG</sequence>
<organism evidence="2 3">
    <name type="scientific">Prevotella histicola F0411</name>
    <dbReference type="NCBI Taxonomy" id="857291"/>
    <lineage>
        <taxon>Bacteria</taxon>
        <taxon>Pseudomonadati</taxon>
        <taxon>Bacteroidota</taxon>
        <taxon>Bacteroidia</taxon>
        <taxon>Bacteroidales</taxon>
        <taxon>Prevotellaceae</taxon>
        <taxon>Prevotella</taxon>
    </lineage>
</organism>
<keyword evidence="3" id="KW-1185">Reference proteome</keyword>
<feature type="compositionally biased region" description="Basic and acidic residues" evidence="1">
    <location>
        <begin position="1"/>
        <end position="11"/>
    </location>
</feature>
<name>G6AIT9_9BACT</name>
<accession>G6AIT9</accession>
<gene>
    <name evidence="2" type="ORF">HMPREF9138_02016</name>
</gene>
<proteinExistence type="predicted"/>
<dbReference type="AlphaFoldDB" id="G6AIT9"/>
<dbReference type="HOGENOM" id="CLU_3404822_0_0_10"/>
<evidence type="ECO:0000256" key="1">
    <source>
        <dbReference type="SAM" id="MobiDB-lite"/>
    </source>
</evidence>
<feature type="region of interest" description="Disordered" evidence="1">
    <location>
        <begin position="1"/>
        <end position="30"/>
    </location>
</feature>